<keyword evidence="9" id="KW-1185">Reference proteome</keyword>
<dbReference type="GO" id="GO:0042276">
    <property type="term" value="P:error-prone translesion synthesis"/>
    <property type="evidence" value="ECO:0007669"/>
    <property type="project" value="TreeGrafter"/>
</dbReference>
<evidence type="ECO:0000259" key="7">
    <source>
        <dbReference type="Pfam" id="PF04042"/>
    </source>
</evidence>
<keyword evidence="3" id="KW-0235">DNA replication</keyword>
<accession>A0A7T8KKM6</accession>
<dbReference type="EMBL" id="CP045891">
    <property type="protein sequence ID" value="QQP57581.1"/>
    <property type="molecule type" value="Genomic_DNA"/>
</dbReference>
<dbReference type="GO" id="GO:0003677">
    <property type="term" value="F:DNA binding"/>
    <property type="evidence" value="ECO:0007669"/>
    <property type="project" value="UniProtKB-KW"/>
</dbReference>
<evidence type="ECO:0000256" key="5">
    <source>
        <dbReference type="ARBA" id="ARBA00023242"/>
    </source>
</evidence>
<protein>
    <recommendedName>
        <fullName evidence="6">DNA polymerase II subunit 2</fullName>
    </recommendedName>
</protein>
<keyword evidence="4" id="KW-0238">DNA-binding</keyword>
<dbReference type="InterPro" id="IPR007185">
    <property type="entry name" value="DNA_pol_a/d/e_bsu"/>
</dbReference>
<evidence type="ECO:0000256" key="6">
    <source>
        <dbReference type="ARBA" id="ARBA00032930"/>
    </source>
</evidence>
<dbReference type="Proteomes" id="UP000595437">
    <property type="component" value="Chromosome 2"/>
</dbReference>
<evidence type="ECO:0000313" key="8">
    <source>
        <dbReference type="EMBL" id="QQP57581.1"/>
    </source>
</evidence>
<reference evidence="9" key="1">
    <citation type="submission" date="2021-01" db="EMBL/GenBank/DDBJ databases">
        <title>Caligus Genome Assembly.</title>
        <authorList>
            <person name="Gallardo-Escarate C."/>
        </authorList>
    </citation>
    <scope>NUCLEOTIDE SEQUENCE [LARGE SCALE GENOMIC DNA]</scope>
</reference>
<comment type="similarity">
    <text evidence="2">Belongs to the DNA polymerase epsilon subunit B family.</text>
</comment>
<feature type="domain" description="DNA polymerase alpha/delta/epsilon subunit B" evidence="7">
    <location>
        <begin position="49"/>
        <end position="239"/>
    </location>
</feature>
<dbReference type="GO" id="GO:0006261">
    <property type="term" value="P:DNA-templated DNA replication"/>
    <property type="evidence" value="ECO:0007669"/>
    <property type="project" value="InterPro"/>
</dbReference>
<dbReference type="GO" id="GO:0008622">
    <property type="term" value="C:epsilon DNA polymerase complex"/>
    <property type="evidence" value="ECO:0007669"/>
    <property type="project" value="InterPro"/>
</dbReference>
<evidence type="ECO:0000313" key="9">
    <source>
        <dbReference type="Proteomes" id="UP000595437"/>
    </source>
</evidence>
<keyword evidence="5" id="KW-0539">Nucleus</keyword>
<proteinExistence type="inferred from homology"/>
<evidence type="ECO:0000256" key="2">
    <source>
        <dbReference type="ARBA" id="ARBA00009560"/>
    </source>
</evidence>
<dbReference type="InterPro" id="IPR016266">
    <property type="entry name" value="POLE2"/>
</dbReference>
<evidence type="ECO:0000256" key="4">
    <source>
        <dbReference type="ARBA" id="ARBA00023125"/>
    </source>
</evidence>
<dbReference type="Gene3D" id="3.60.21.50">
    <property type="match status" value="1"/>
</dbReference>
<evidence type="ECO:0000256" key="1">
    <source>
        <dbReference type="ARBA" id="ARBA00004123"/>
    </source>
</evidence>
<dbReference type="Pfam" id="PF04042">
    <property type="entry name" value="DNA_pol_E_B"/>
    <property type="match status" value="1"/>
</dbReference>
<organism evidence="8 9">
    <name type="scientific">Caligus rogercresseyi</name>
    <name type="common">Sea louse</name>
    <dbReference type="NCBI Taxonomy" id="217165"/>
    <lineage>
        <taxon>Eukaryota</taxon>
        <taxon>Metazoa</taxon>
        <taxon>Ecdysozoa</taxon>
        <taxon>Arthropoda</taxon>
        <taxon>Crustacea</taxon>
        <taxon>Multicrustacea</taxon>
        <taxon>Hexanauplia</taxon>
        <taxon>Copepoda</taxon>
        <taxon>Siphonostomatoida</taxon>
        <taxon>Caligidae</taxon>
        <taxon>Caligus</taxon>
    </lineage>
</organism>
<comment type="subcellular location">
    <subcellularLocation>
        <location evidence="1">Nucleus</location>
    </subcellularLocation>
</comment>
<dbReference type="OrthoDB" id="10254730at2759"/>
<name>A0A7T8KKM6_CALRO</name>
<sequence length="279" mass="31543">MGFPPTEKSETTRAYFGNLNFFGGPLKSCVKSNARLARMEKDRGDAMFVFLSDVWLDKPDVQKKLHQLLRAILPCRQPASFSWETFSQLLTEHFRILGDIISEYPDIVSNSRFVLVPGPNDPGLPNIFPRPPLPKYIMGDLLKKVPGAVLGTNPCRIQFCTQELVIFREDIVTKMCRNCIYFPESGDIPTHFSKTIISQSHLAPLALHICPVYWEHDASMSLYPIPDLIVIGDKFDPFTASQLDTQIANPGSFGKNEFSFKTYVPKTRLIEESQIPDTD</sequence>
<gene>
    <name evidence="8" type="ORF">FKW44_002618</name>
</gene>
<dbReference type="PANTHER" id="PTHR12708:SF0">
    <property type="entry name" value="DNA POLYMERASE EPSILON SUBUNIT 2"/>
    <property type="match status" value="1"/>
</dbReference>
<dbReference type="PANTHER" id="PTHR12708">
    <property type="entry name" value="DNA POLYMERASE EPSILON SUBUNIT B"/>
    <property type="match status" value="1"/>
</dbReference>
<evidence type="ECO:0000256" key="3">
    <source>
        <dbReference type="ARBA" id="ARBA00022705"/>
    </source>
</evidence>
<dbReference type="AlphaFoldDB" id="A0A7T8KKM6"/>